<dbReference type="PANTHER" id="PTHR43861">
    <property type="entry name" value="TRANS-ACONITATE 2-METHYLTRANSFERASE-RELATED"/>
    <property type="match status" value="1"/>
</dbReference>
<evidence type="ECO:0000256" key="2">
    <source>
        <dbReference type="SAM" id="Phobius"/>
    </source>
</evidence>
<dbReference type="Proteomes" id="UP000594464">
    <property type="component" value="Chromosome"/>
</dbReference>
<dbReference type="SUPFAM" id="SSF53335">
    <property type="entry name" value="S-adenosyl-L-methionine-dependent methyltransferases"/>
    <property type="match status" value="1"/>
</dbReference>
<keyword evidence="3" id="KW-0489">Methyltransferase</keyword>
<dbReference type="Pfam" id="PF13489">
    <property type="entry name" value="Methyltransf_23"/>
    <property type="match status" value="1"/>
</dbReference>
<name>A0A7T0C2D1_9BACT</name>
<dbReference type="AlphaFoldDB" id="A0A7T0C2D1"/>
<dbReference type="GO" id="GO:0032259">
    <property type="term" value="P:methylation"/>
    <property type="evidence" value="ECO:0007669"/>
    <property type="project" value="UniProtKB-KW"/>
</dbReference>
<dbReference type="KEGG" id="nva:G3M78_07715"/>
<proteinExistence type="predicted"/>
<keyword evidence="2" id="KW-1133">Transmembrane helix</keyword>
<keyword evidence="2" id="KW-0812">Transmembrane</keyword>
<dbReference type="PANTHER" id="PTHR43861:SF3">
    <property type="entry name" value="PUTATIVE (AFU_ORTHOLOGUE AFUA_2G14390)-RELATED"/>
    <property type="match status" value="1"/>
</dbReference>
<dbReference type="CDD" id="cd02440">
    <property type="entry name" value="AdoMet_MTases"/>
    <property type="match status" value="1"/>
</dbReference>
<reference evidence="4" key="1">
    <citation type="submission" date="2020-02" db="EMBL/GenBank/DDBJ databases">
        <title>Genomic and physiological characterization of two novel Nitrospinaceae genera.</title>
        <authorList>
            <person name="Mueller A.J."/>
            <person name="Jung M.-Y."/>
            <person name="Strachan C.R."/>
            <person name="Herbold C.W."/>
            <person name="Kirkegaard R.H."/>
            <person name="Daims H."/>
        </authorList>
    </citation>
    <scope>NUCLEOTIDE SEQUENCE [LARGE SCALE GENOMIC DNA]</scope>
</reference>
<keyword evidence="1 3" id="KW-0808">Transferase</keyword>
<feature type="transmembrane region" description="Helical" evidence="2">
    <location>
        <begin position="228"/>
        <end position="247"/>
    </location>
</feature>
<dbReference type="Gene3D" id="3.40.50.150">
    <property type="entry name" value="Vaccinia Virus protein VP39"/>
    <property type="match status" value="1"/>
</dbReference>
<protein>
    <submittedName>
        <fullName evidence="3">Class I SAM-dependent methyltransferase</fullName>
    </submittedName>
</protein>
<gene>
    <name evidence="3" type="ORF">G3M78_07715</name>
</gene>
<evidence type="ECO:0000256" key="1">
    <source>
        <dbReference type="ARBA" id="ARBA00022679"/>
    </source>
</evidence>
<evidence type="ECO:0000313" key="3">
    <source>
        <dbReference type="EMBL" id="QPJ65279.1"/>
    </source>
</evidence>
<keyword evidence="2" id="KW-0472">Membrane</keyword>
<sequence>MLTIDPFPNLDDIKKYYPDDYHGFTSHHYFLIKKLKAWYWKYKVIRYSQFITNGEKILEVGCGKGDLLGEFRNRGFKQIFGLDFNAVAVQSARANGFEVHHGLLDTETYPQRNFNLIIIENLIEHVLDPLSFLQSCHELLDKGGLIVGETPNINSWDCKLFGKYWGGYSAPMHLYLLNEENIKQLAEKSGFKIRQIKNTLQPVHWALSIQHYIQHNLFKARLNNGRSAYFSLLLLFFIPISMFQSIVSNSSTVQFVLEKK</sequence>
<accession>A0A7T0C2D1</accession>
<dbReference type="GO" id="GO:0008168">
    <property type="term" value="F:methyltransferase activity"/>
    <property type="evidence" value="ECO:0007669"/>
    <property type="project" value="UniProtKB-KW"/>
</dbReference>
<organism evidence="3 4">
    <name type="scientific">Candidatus Nitrohelix vancouverensis</name>
    <dbReference type="NCBI Taxonomy" id="2705534"/>
    <lineage>
        <taxon>Bacteria</taxon>
        <taxon>Pseudomonadati</taxon>
        <taxon>Nitrospinota/Tectimicrobiota group</taxon>
        <taxon>Nitrospinota</taxon>
        <taxon>Nitrospinia</taxon>
        <taxon>Nitrospinales</taxon>
        <taxon>Nitrospinaceae</taxon>
        <taxon>Candidatus Nitrohelix</taxon>
    </lineage>
</organism>
<dbReference type="EMBL" id="CP048620">
    <property type="protein sequence ID" value="QPJ65279.1"/>
    <property type="molecule type" value="Genomic_DNA"/>
</dbReference>
<evidence type="ECO:0000313" key="4">
    <source>
        <dbReference type="Proteomes" id="UP000594464"/>
    </source>
</evidence>
<dbReference type="InterPro" id="IPR029063">
    <property type="entry name" value="SAM-dependent_MTases_sf"/>
</dbReference>